<dbReference type="Pfam" id="PF24476">
    <property type="entry name" value="DUF7580"/>
    <property type="match status" value="1"/>
</dbReference>
<dbReference type="STRING" id="1160509.A0A3N4IGN9"/>
<feature type="compositionally biased region" description="Low complexity" evidence="2">
    <location>
        <begin position="382"/>
        <end position="411"/>
    </location>
</feature>
<dbReference type="AlphaFoldDB" id="A0A3N4IGN9"/>
<protein>
    <recommendedName>
        <fullName evidence="3">DUF7580 domain-containing protein</fullName>
    </recommendedName>
</protein>
<reference evidence="4 5" key="1">
    <citation type="journal article" date="2018" name="Nat. Ecol. Evol.">
        <title>Pezizomycetes genomes reveal the molecular basis of ectomycorrhizal truffle lifestyle.</title>
        <authorList>
            <person name="Murat C."/>
            <person name="Payen T."/>
            <person name="Noel B."/>
            <person name="Kuo A."/>
            <person name="Morin E."/>
            <person name="Chen J."/>
            <person name="Kohler A."/>
            <person name="Krizsan K."/>
            <person name="Balestrini R."/>
            <person name="Da Silva C."/>
            <person name="Montanini B."/>
            <person name="Hainaut M."/>
            <person name="Levati E."/>
            <person name="Barry K.W."/>
            <person name="Belfiori B."/>
            <person name="Cichocki N."/>
            <person name="Clum A."/>
            <person name="Dockter R.B."/>
            <person name="Fauchery L."/>
            <person name="Guy J."/>
            <person name="Iotti M."/>
            <person name="Le Tacon F."/>
            <person name="Lindquist E.A."/>
            <person name="Lipzen A."/>
            <person name="Malagnac F."/>
            <person name="Mello A."/>
            <person name="Molinier V."/>
            <person name="Miyauchi S."/>
            <person name="Poulain J."/>
            <person name="Riccioni C."/>
            <person name="Rubini A."/>
            <person name="Sitrit Y."/>
            <person name="Splivallo R."/>
            <person name="Traeger S."/>
            <person name="Wang M."/>
            <person name="Zifcakova L."/>
            <person name="Wipf D."/>
            <person name="Zambonelli A."/>
            <person name="Paolocci F."/>
            <person name="Nowrousian M."/>
            <person name="Ottonello S."/>
            <person name="Baldrian P."/>
            <person name="Spatafora J.W."/>
            <person name="Henrissat B."/>
            <person name="Nagy L.G."/>
            <person name="Aury J.M."/>
            <person name="Wincker P."/>
            <person name="Grigoriev I.V."/>
            <person name="Bonfante P."/>
            <person name="Martin F.M."/>
        </authorList>
    </citation>
    <scope>NUCLEOTIDE SEQUENCE [LARGE SCALE GENOMIC DNA]</scope>
    <source>
        <strain evidence="4 5">RN42</strain>
    </source>
</reference>
<evidence type="ECO:0000256" key="2">
    <source>
        <dbReference type="SAM" id="MobiDB-lite"/>
    </source>
</evidence>
<dbReference type="InterPro" id="IPR056002">
    <property type="entry name" value="DUF7580"/>
</dbReference>
<keyword evidence="1" id="KW-0175">Coiled coil</keyword>
<sequence length="687" mass="77032">MEVAGLVMGAFPLVMKGFQAYCEQFDNLEDYWRFRTSFLAFTDKIRHQMMLYNKNMQELLDPIIPDRNELERLMANPKDPGWSDAGMEVLLKQRLAGEHDRFLRTVDRMEEEMVQLRNLLKIENDEIPPWLIAGDNPSKPWEWHLQRFRISFSHKKGVKIEKLTECNQVLKEILGCNNLRIAPSSDSKRTFRAEDDLLSVFEKMRQHGMQIYAALKRHIRCSHGACKAHMVCLCVRVDPKPKPPFLDLLFNFKPAMDPQLTLPRRHIRIEPTSPPPESLVQKQQLPSQNLIIVPGSPAGKAVTFGFGGSASSLSIAESGTSVPIHEKRQRGDAFKAVQTPILASSEANASSGPKRKRDILKNAKRRFTTAFLSPSSASIGFPTSPTSSSTSLRSRSSSNASTAATLTVTPRPSRDLSRRPSPASSHAPSVLIEDICSLVQNWPAEEELGIIADEHDRFFKVINSSRQQPAEIPELVPFPDIVSDHERSAGFRIDREHRLRMAAHVSALLLQAHTSPWLPAQWSRQDIHFLITPFNIQTDTPYLSGLFSPLPATAPTTQEPLQDYVSDQQAEEFTRASLRTLGIIITELIIGRNVCKSTSGSNAATQYYAKMHPDIQVVMPISRELEDEVLAYAGPELSDVVRKCFQCAIGANPNLRDSRSRQALYDNVVKPLVDASSGAKAWPTTFK</sequence>
<dbReference type="PANTHER" id="PTHR35186:SF4">
    <property type="entry name" value="PRION-INHIBITION AND PROPAGATION HELO DOMAIN-CONTAINING PROTEIN"/>
    <property type="match status" value="1"/>
</dbReference>
<feature type="domain" description="DUF7580" evidence="3">
    <location>
        <begin position="432"/>
        <end position="674"/>
    </location>
</feature>
<evidence type="ECO:0000259" key="3">
    <source>
        <dbReference type="Pfam" id="PF24476"/>
    </source>
</evidence>
<evidence type="ECO:0000256" key="1">
    <source>
        <dbReference type="SAM" id="Coils"/>
    </source>
</evidence>
<dbReference type="EMBL" id="ML119662">
    <property type="protein sequence ID" value="RPA83848.1"/>
    <property type="molecule type" value="Genomic_DNA"/>
</dbReference>
<proteinExistence type="predicted"/>
<dbReference type="Proteomes" id="UP000275078">
    <property type="component" value="Unassembled WGS sequence"/>
</dbReference>
<gene>
    <name evidence="4" type="ORF">BJ508DRAFT_374762</name>
</gene>
<feature type="coiled-coil region" evidence="1">
    <location>
        <begin position="92"/>
        <end position="126"/>
    </location>
</feature>
<organism evidence="4 5">
    <name type="scientific">Ascobolus immersus RN42</name>
    <dbReference type="NCBI Taxonomy" id="1160509"/>
    <lineage>
        <taxon>Eukaryota</taxon>
        <taxon>Fungi</taxon>
        <taxon>Dikarya</taxon>
        <taxon>Ascomycota</taxon>
        <taxon>Pezizomycotina</taxon>
        <taxon>Pezizomycetes</taxon>
        <taxon>Pezizales</taxon>
        <taxon>Ascobolaceae</taxon>
        <taxon>Ascobolus</taxon>
    </lineage>
</organism>
<dbReference type="OrthoDB" id="3565018at2759"/>
<accession>A0A3N4IGN9</accession>
<evidence type="ECO:0000313" key="5">
    <source>
        <dbReference type="Proteomes" id="UP000275078"/>
    </source>
</evidence>
<dbReference type="PANTHER" id="PTHR35186">
    <property type="entry name" value="ANK_REP_REGION DOMAIN-CONTAINING PROTEIN"/>
    <property type="match status" value="1"/>
</dbReference>
<keyword evidence="5" id="KW-1185">Reference proteome</keyword>
<evidence type="ECO:0000313" key="4">
    <source>
        <dbReference type="EMBL" id="RPA83848.1"/>
    </source>
</evidence>
<feature type="region of interest" description="Disordered" evidence="2">
    <location>
        <begin position="378"/>
        <end position="426"/>
    </location>
</feature>
<name>A0A3N4IGN9_ASCIM</name>